<dbReference type="InterPro" id="IPR015854">
    <property type="entry name" value="ABC_transpr_LolD-like"/>
</dbReference>
<accession>A0A1Y4QCX8</accession>
<dbReference type="Pfam" id="PF00005">
    <property type="entry name" value="ABC_tran"/>
    <property type="match status" value="1"/>
</dbReference>
<name>A0A1Y4QCX8_9FIRM</name>
<evidence type="ECO:0000313" key="6">
    <source>
        <dbReference type="Proteomes" id="UP000196258"/>
    </source>
</evidence>
<dbReference type="InterPro" id="IPR027417">
    <property type="entry name" value="P-loop_NTPase"/>
</dbReference>
<dbReference type="GO" id="GO:0005524">
    <property type="term" value="F:ATP binding"/>
    <property type="evidence" value="ECO:0007669"/>
    <property type="project" value="UniProtKB-KW"/>
</dbReference>
<keyword evidence="3" id="KW-0472">Membrane</keyword>
<gene>
    <name evidence="5" type="ORF">B5E91_13235</name>
</gene>
<dbReference type="GO" id="GO:0016887">
    <property type="term" value="F:ATP hydrolysis activity"/>
    <property type="evidence" value="ECO:0007669"/>
    <property type="project" value="InterPro"/>
</dbReference>
<keyword evidence="2" id="KW-0067">ATP-binding</keyword>
<dbReference type="Proteomes" id="UP000196258">
    <property type="component" value="Unassembled WGS sequence"/>
</dbReference>
<evidence type="ECO:0000256" key="2">
    <source>
        <dbReference type="ARBA" id="ARBA00022840"/>
    </source>
</evidence>
<sequence>MIEIKNIHLQIHDKVLLKNEGLNINEGYIYVISGKSGCGKTTLLYVISLLSNYSNTIYHWDDQRIDNLSDEKIAMIRKNQIGYILQDLELISENLTLRDNIKCMFALINKKDDWAKVDEYMHKMNLDGLLDQKIDELSRGQRQRFALVLALIKDAKLIILDEPTSSLDKDNTIKLMAYLQIIAKKYHKMIVIASHDRYVKNNCDVLYEIENCHLVLKTQASIKENVSMLKNDAKISNVFYKIYNKSNYKVTKLLMKLIYMIMIIAICIGPAILTMYINEIKQLYDQYASNEIIVVNSDENLLNVLYDGKANVFSIEQINMLKEIEHVIDVDYYWQLEGVLNFGKDTKNITVIPKKDLDKIAIPSSLANKTTKNMSLSMMLSVENQIYEFKTTIDDYIVKDYLISENIDNEVIFLPDKLIDKLFLQQNITNSASVVVRCDNVDNIENTMTKITNWLPEVTVLSNGTKYKEQLDNLQNIEQLINLLRIVTIIGIIVIVYIIQIMENKSRIKEIANLRINGITEKMFYKLYYYENRFVILATIISCVMGYIMALSYFKSSLVLSNLLLILLQSILCLLISQIIPLIISSRQIFTKDIVKILRDN</sequence>
<keyword evidence="3" id="KW-0812">Transmembrane</keyword>
<feature type="transmembrane region" description="Helical" evidence="3">
    <location>
        <begin position="534"/>
        <end position="554"/>
    </location>
</feature>
<feature type="domain" description="ABC transporter" evidence="4">
    <location>
        <begin position="2"/>
        <end position="244"/>
    </location>
</feature>
<evidence type="ECO:0000259" key="4">
    <source>
        <dbReference type="PROSITE" id="PS50893"/>
    </source>
</evidence>
<dbReference type="EMBL" id="NFLB01000026">
    <property type="protein sequence ID" value="OUQ02911.1"/>
    <property type="molecule type" value="Genomic_DNA"/>
</dbReference>
<feature type="transmembrane region" description="Helical" evidence="3">
    <location>
        <begin position="480"/>
        <end position="499"/>
    </location>
</feature>
<evidence type="ECO:0000256" key="1">
    <source>
        <dbReference type="ARBA" id="ARBA00022741"/>
    </source>
</evidence>
<proteinExistence type="predicted"/>
<keyword evidence="3" id="KW-1133">Transmembrane helix</keyword>
<reference evidence="6" key="1">
    <citation type="submission" date="2017-04" db="EMBL/GenBank/DDBJ databases">
        <title>Function of individual gut microbiota members based on whole genome sequencing of pure cultures obtained from chicken caecum.</title>
        <authorList>
            <person name="Medvecky M."/>
            <person name="Cejkova D."/>
            <person name="Polansky O."/>
            <person name="Karasova D."/>
            <person name="Kubasova T."/>
            <person name="Cizek A."/>
            <person name="Rychlik I."/>
        </authorList>
    </citation>
    <scope>NUCLEOTIDE SEQUENCE [LARGE SCALE GENOMIC DNA]</scope>
    <source>
        <strain evidence="6">An149</strain>
    </source>
</reference>
<dbReference type="AlphaFoldDB" id="A0A1Y4QCX8"/>
<comment type="caution">
    <text evidence="5">The sequence shown here is derived from an EMBL/GenBank/DDBJ whole genome shotgun (WGS) entry which is preliminary data.</text>
</comment>
<dbReference type="GO" id="GO:0022857">
    <property type="term" value="F:transmembrane transporter activity"/>
    <property type="evidence" value="ECO:0007669"/>
    <property type="project" value="TreeGrafter"/>
</dbReference>
<dbReference type="PROSITE" id="PS50893">
    <property type="entry name" value="ABC_TRANSPORTER_2"/>
    <property type="match status" value="1"/>
</dbReference>
<organism evidence="5 6">
    <name type="scientific">Thomasclavelia spiroformis</name>
    <dbReference type="NCBI Taxonomy" id="29348"/>
    <lineage>
        <taxon>Bacteria</taxon>
        <taxon>Bacillati</taxon>
        <taxon>Bacillota</taxon>
        <taxon>Erysipelotrichia</taxon>
        <taxon>Erysipelotrichales</taxon>
        <taxon>Coprobacillaceae</taxon>
        <taxon>Thomasclavelia</taxon>
    </lineage>
</organism>
<feature type="transmembrane region" description="Helical" evidence="3">
    <location>
        <begin position="257"/>
        <end position="277"/>
    </location>
</feature>
<dbReference type="PANTHER" id="PTHR24220">
    <property type="entry name" value="IMPORT ATP-BINDING PROTEIN"/>
    <property type="match status" value="1"/>
</dbReference>
<dbReference type="SUPFAM" id="SSF52540">
    <property type="entry name" value="P-loop containing nucleoside triphosphate hydrolases"/>
    <property type="match status" value="1"/>
</dbReference>
<feature type="transmembrane region" description="Helical" evidence="3">
    <location>
        <begin position="560"/>
        <end position="584"/>
    </location>
</feature>
<dbReference type="SMART" id="SM00382">
    <property type="entry name" value="AAA"/>
    <property type="match status" value="1"/>
</dbReference>
<dbReference type="PANTHER" id="PTHR24220:SF86">
    <property type="entry name" value="ABC TRANSPORTER ABCH.1"/>
    <property type="match status" value="1"/>
</dbReference>
<protein>
    <recommendedName>
        <fullName evidence="4">ABC transporter domain-containing protein</fullName>
    </recommendedName>
</protein>
<dbReference type="InterPro" id="IPR003593">
    <property type="entry name" value="AAA+_ATPase"/>
</dbReference>
<dbReference type="RefSeq" id="WP_087258593.1">
    <property type="nucleotide sequence ID" value="NZ_NFLB01000026.1"/>
</dbReference>
<keyword evidence="1" id="KW-0547">Nucleotide-binding</keyword>
<dbReference type="InterPro" id="IPR003439">
    <property type="entry name" value="ABC_transporter-like_ATP-bd"/>
</dbReference>
<evidence type="ECO:0000313" key="5">
    <source>
        <dbReference type="EMBL" id="OUQ02911.1"/>
    </source>
</evidence>
<dbReference type="GO" id="GO:0005886">
    <property type="term" value="C:plasma membrane"/>
    <property type="evidence" value="ECO:0007669"/>
    <property type="project" value="TreeGrafter"/>
</dbReference>
<dbReference type="Gene3D" id="3.40.50.300">
    <property type="entry name" value="P-loop containing nucleotide triphosphate hydrolases"/>
    <property type="match status" value="1"/>
</dbReference>
<evidence type="ECO:0000256" key="3">
    <source>
        <dbReference type="SAM" id="Phobius"/>
    </source>
</evidence>